<organism evidence="2 3">
    <name type="scientific">Myroides marinus</name>
    <dbReference type="NCBI Taxonomy" id="703342"/>
    <lineage>
        <taxon>Bacteria</taxon>
        <taxon>Pseudomonadati</taxon>
        <taxon>Bacteroidota</taxon>
        <taxon>Flavobacteriia</taxon>
        <taxon>Flavobacteriales</taxon>
        <taxon>Flavobacteriaceae</taxon>
        <taxon>Myroides</taxon>
    </lineage>
</organism>
<gene>
    <name evidence="2" type="ORF">AV926_04645</name>
</gene>
<dbReference type="OrthoDB" id="1447802at2"/>
<dbReference type="AlphaFoldDB" id="A0A164ACQ7"/>
<keyword evidence="3" id="KW-1185">Reference proteome</keyword>
<keyword evidence="1" id="KW-1133">Transmembrane helix</keyword>
<dbReference type="EMBL" id="LQNU01000038">
    <property type="protein sequence ID" value="KZE83572.1"/>
    <property type="molecule type" value="Genomic_DNA"/>
</dbReference>
<evidence type="ECO:0000256" key="1">
    <source>
        <dbReference type="SAM" id="Phobius"/>
    </source>
</evidence>
<evidence type="ECO:0000313" key="2">
    <source>
        <dbReference type="EMBL" id="KZE83572.1"/>
    </source>
</evidence>
<keyword evidence="1" id="KW-0812">Transmembrane</keyword>
<proteinExistence type="predicted"/>
<reference evidence="2 3" key="1">
    <citation type="submission" date="2016-01" db="EMBL/GenBank/DDBJ databases">
        <title>Whole genome sequencing of Myroides marinus L41.</title>
        <authorList>
            <person name="Hong K.W."/>
        </authorList>
    </citation>
    <scope>NUCLEOTIDE SEQUENCE [LARGE SCALE GENOMIC DNA]</scope>
    <source>
        <strain evidence="2 3">L41</strain>
    </source>
</reference>
<comment type="caution">
    <text evidence="2">The sequence shown here is derived from an EMBL/GenBank/DDBJ whole genome shotgun (WGS) entry which is preliminary data.</text>
</comment>
<feature type="transmembrane region" description="Helical" evidence="1">
    <location>
        <begin position="37"/>
        <end position="57"/>
    </location>
</feature>
<sequence>MTVLKHWTFIVMILIGGSIYVLQRIGVDLPLFLNNYLNDILSIPITLFIILAVVQLFKGKVYKLSIWMIMFIVAYFAIYFEYYLPQFHPRYTSDLLDIGCYVIGGIIFYLIQRYLLAVQP</sequence>
<dbReference type="Proteomes" id="UP000076630">
    <property type="component" value="Unassembled WGS sequence"/>
</dbReference>
<feature type="transmembrane region" description="Helical" evidence="1">
    <location>
        <begin position="95"/>
        <end position="116"/>
    </location>
</feature>
<evidence type="ECO:0008006" key="4">
    <source>
        <dbReference type="Google" id="ProtNLM"/>
    </source>
</evidence>
<name>A0A164ACQ7_9FLAO</name>
<dbReference type="RefSeq" id="WP_038985419.1">
    <property type="nucleotide sequence ID" value="NZ_JACAJP010000003.1"/>
</dbReference>
<protein>
    <recommendedName>
        <fullName evidence="4">Magnesium citrate secondary transporter</fullName>
    </recommendedName>
</protein>
<feature type="transmembrane region" description="Helical" evidence="1">
    <location>
        <begin position="64"/>
        <end position="83"/>
    </location>
</feature>
<feature type="transmembrane region" description="Helical" evidence="1">
    <location>
        <begin position="7"/>
        <end position="25"/>
    </location>
</feature>
<keyword evidence="1" id="KW-0472">Membrane</keyword>
<evidence type="ECO:0000313" key="3">
    <source>
        <dbReference type="Proteomes" id="UP000076630"/>
    </source>
</evidence>
<accession>A0A164ACQ7</accession>